<name>A0ABW3AWU0_9SPHI</name>
<dbReference type="PANTHER" id="PTHR14097">
    <property type="entry name" value="OXIDOREDUCTASE HTATIP2"/>
    <property type="match status" value="1"/>
</dbReference>
<protein>
    <submittedName>
        <fullName evidence="2">NAD(P)H-binding protein</fullName>
    </submittedName>
</protein>
<reference evidence="3" key="1">
    <citation type="journal article" date="2019" name="Int. J. Syst. Evol. Microbiol.">
        <title>The Global Catalogue of Microorganisms (GCM) 10K type strain sequencing project: providing services to taxonomists for standard genome sequencing and annotation.</title>
        <authorList>
            <consortium name="The Broad Institute Genomics Platform"/>
            <consortium name="The Broad Institute Genome Sequencing Center for Infectious Disease"/>
            <person name="Wu L."/>
            <person name="Ma J."/>
        </authorList>
    </citation>
    <scope>NUCLEOTIDE SEQUENCE [LARGE SCALE GENOMIC DNA]</scope>
    <source>
        <strain evidence="3">CCUG 61484</strain>
    </source>
</reference>
<accession>A0ABW3AWU0</accession>
<evidence type="ECO:0000313" key="3">
    <source>
        <dbReference type="Proteomes" id="UP001597010"/>
    </source>
</evidence>
<dbReference type="InterPro" id="IPR016040">
    <property type="entry name" value="NAD(P)-bd_dom"/>
</dbReference>
<dbReference type="PANTHER" id="PTHR14097:SF7">
    <property type="entry name" value="OXIDOREDUCTASE HTATIP2"/>
    <property type="match status" value="1"/>
</dbReference>
<evidence type="ECO:0000259" key="1">
    <source>
        <dbReference type="Pfam" id="PF13460"/>
    </source>
</evidence>
<dbReference type="SUPFAM" id="SSF51735">
    <property type="entry name" value="NAD(P)-binding Rossmann-fold domains"/>
    <property type="match status" value="1"/>
</dbReference>
<dbReference type="Pfam" id="PF13460">
    <property type="entry name" value="NAD_binding_10"/>
    <property type="match status" value="1"/>
</dbReference>
<keyword evidence="3" id="KW-1185">Reference proteome</keyword>
<comment type="caution">
    <text evidence="2">The sequence shown here is derived from an EMBL/GenBank/DDBJ whole genome shotgun (WGS) entry which is preliminary data.</text>
</comment>
<dbReference type="Gene3D" id="3.40.50.720">
    <property type="entry name" value="NAD(P)-binding Rossmann-like Domain"/>
    <property type="match status" value="1"/>
</dbReference>
<dbReference type="EMBL" id="JBHTHZ010000014">
    <property type="protein sequence ID" value="MFD0795330.1"/>
    <property type="molecule type" value="Genomic_DNA"/>
</dbReference>
<dbReference type="Proteomes" id="UP001597010">
    <property type="component" value="Unassembled WGS sequence"/>
</dbReference>
<dbReference type="RefSeq" id="WP_377117625.1">
    <property type="nucleotide sequence ID" value="NZ_JBHTHZ010000014.1"/>
</dbReference>
<feature type="domain" description="NAD(P)-binding" evidence="1">
    <location>
        <begin position="16"/>
        <end position="128"/>
    </location>
</feature>
<dbReference type="InterPro" id="IPR036291">
    <property type="entry name" value="NAD(P)-bd_dom_sf"/>
</dbReference>
<evidence type="ECO:0000313" key="2">
    <source>
        <dbReference type="EMBL" id="MFD0795330.1"/>
    </source>
</evidence>
<organism evidence="2 3">
    <name type="scientific">Mucilaginibacter litoreus</name>
    <dbReference type="NCBI Taxonomy" id="1048221"/>
    <lineage>
        <taxon>Bacteria</taxon>
        <taxon>Pseudomonadati</taxon>
        <taxon>Bacteroidota</taxon>
        <taxon>Sphingobacteriia</taxon>
        <taxon>Sphingobacteriales</taxon>
        <taxon>Sphingobacteriaceae</taxon>
        <taxon>Mucilaginibacter</taxon>
    </lineage>
</organism>
<proteinExistence type="predicted"/>
<sequence>MPVKASVMAHKAIIAGASGLIGSSLLDILLQQPQYDEVLILVRKELDINHHKLIQLVINFDELEKHAAAITGHAIFSCLGTTRGETPDNKQHRKIDHDYPLLLAQLAKQNGVKHFHLISAVGANRLSTNTYLKLKGEVEHDIELVGLSVLHIYEPAMLIGKRKKPRLAEQIFGGIFKIIDPLLIGSLKKYQSVKAETLAYAMFKKSLDDTEGTFIHTTDKIKKIK</sequence>
<gene>
    <name evidence="2" type="ORF">ACFQZX_17035</name>
</gene>